<evidence type="ECO:0000259" key="6">
    <source>
        <dbReference type="Pfam" id="PF08543"/>
    </source>
</evidence>
<dbReference type="GO" id="GO:0005829">
    <property type="term" value="C:cytosol"/>
    <property type="evidence" value="ECO:0007669"/>
    <property type="project" value="TreeGrafter"/>
</dbReference>
<dbReference type="OrthoDB" id="9800808at2"/>
<dbReference type="Proteomes" id="UP000253529">
    <property type="component" value="Unassembled WGS sequence"/>
</dbReference>
<reference evidence="7 8" key="1">
    <citation type="submission" date="2018-06" db="EMBL/GenBank/DDBJ databases">
        <title>Genomic Encyclopedia of Type Strains, Phase IV (KMG-IV): sequencing the most valuable type-strain genomes for metagenomic binning, comparative biology and taxonomic classification.</title>
        <authorList>
            <person name="Goeker M."/>
        </authorList>
    </citation>
    <scope>NUCLEOTIDE SEQUENCE [LARGE SCALE GENOMIC DNA]</scope>
    <source>
        <strain evidence="7 8">DSM 24875</strain>
    </source>
</reference>
<evidence type="ECO:0000256" key="2">
    <source>
        <dbReference type="ARBA" id="ARBA00022679"/>
    </source>
</evidence>
<keyword evidence="8" id="KW-1185">Reference proteome</keyword>
<dbReference type="AlphaFoldDB" id="A0A366FB84"/>
<dbReference type="SUPFAM" id="SSF53613">
    <property type="entry name" value="Ribokinase-like"/>
    <property type="match status" value="1"/>
</dbReference>
<evidence type="ECO:0000256" key="3">
    <source>
        <dbReference type="ARBA" id="ARBA00022741"/>
    </source>
</evidence>
<dbReference type="PANTHER" id="PTHR10534:SF2">
    <property type="entry name" value="PYRIDOXAL KINASE"/>
    <property type="match status" value="1"/>
</dbReference>
<dbReference type="Gene3D" id="3.40.1190.20">
    <property type="match status" value="1"/>
</dbReference>
<comment type="caution">
    <text evidence="7">The sequence shown here is derived from an EMBL/GenBank/DDBJ whole genome shotgun (WGS) entry which is preliminary data.</text>
</comment>
<dbReference type="InterPro" id="IPR004625">
    <property type="entry name" value="PyrdxlKinase"/>
</dbReference>
<sequence length="288" mass="30306">MRPILSIQSHVVYGHVGADAAAFPLQRLGREVWSLMSVQFSSHTGYPGWRGRAFDAEMIDDCVAGLQAIGALGPCAGLLTGYLGKAEIGEAALRALAAVRSASPGAAWCCDPVIGDVGRGRYVAPAVADFFRERALAHATIVTPNAFELEWLTGAPARTLGQAREAIAALRARGPEVVAVTSVALDDTPPDAIDVLAGDDGGVWRARTPRLPIAVNGAGDLFAALFFHHWLERGSTPEALAKAVSSTFCVVAATLAANRRELALIDAQEEFLRPSQAFSAEPLGPSVR</sequence>
<feature type="domain" description="Pyridoxamine kinase/Phosphomethylpyrimidine kinase" evidence="6">
    <location>
        <begin position="78"/>
        <end position="245"/>
    </location>
</feature>
<evidence type="ECO:0000313" key="7">
    <source>
        <dbReference type="EMBL" id="RBP11922.1"/>
    </source>
</evidence>
<name>A0A366FB84_9HYPH</name>
<evidence type="ECO:0000256" key="5">
    <source>
        <dbReference type="ARBA" id="ARBA00022840"/>
    </source>
</evidence>
<keyword evidence="4 7" id="KW-0418">Kinase</keyword>
<dbReference type="GO" id="GO:0005524">
    <property type="term" value="F:ATP binding"/>
    <property type="evidence" value="ECO:0007669"/>
    <property type="project" value="UniProtKB-KW"/>
</dbReference>
<evidence type="ECO:0000256" key="1">
    <source>
        <dbReference type="ARBA" id="ARBA00012104"/>
    </source>
</evidence>
<dbReference type="PANTHER" id="PTHR10534">
    <property type="entry name" value="PYRIDOXAL KINASE"/>
    <property type="match status" value="1"/>
</dbReference>
<evidence type="ECO:0000256" key="4">
    <source>
        <dbReference type="ARBA" id="ARBA00022777"/>
    </source>
</evidence>
<keyword evidence="5" id="KW-0067">ATP-binding</keyword>
<dbReference type="NCBIfam" id="NF004398">
    <property type="entry name" value="PRK05756.1"/>
    <property type="match status" value="1"/>
</dbReference>
<protein>
    <recommendedName>
        <fullName evidence="1">pyridoxal kinase</fullName>
        <ecNumber evidence="1">2.7.1.35</ecNumber>
    </recommendedName>
</protein>
<dbReference type="EC" id="2.7.1.35" evidence="1"/>
<dbReference type="EMBL" id="QNRK01000015">
    <property type="protein sequence ID" value="RBP11922.1"/>
    <property type="molecule type" value="Genomic_DNA"/>
</dbReference>
<keyword evidence="2" id="KW-0808">Transferase</keyword>
<proteinExistence type="predicted"/>
<dbReference type="CDD" id="cd01173">
    <property type="entry name" value="pyridoxal_pyridoxamine_kinase"/>
    <property type="match status" value="1"/>
</dbReference>
<dbReference type="GO" id="GO:0009443">
    <property type="term" value="P:pyridoxal 5'-phosphate salvage"/>
    <property type="evidence" value="ECO:0007669"/>
    <property type="project" value="InterPro"/>
</dbReference>
<keyword evidence="3" id="KW-0547">Nucleotide-binding</keyword>
<dbReference type="RefSeq" id="WP_113889986.1">
    <property type="nucleotide sequence ID" value="NZ_QNRK01000015.1"/>
</dbReference>
<accession>A0A366FB84</accession>
<dbReference type="NCBIfam" id="TIGR00687">
    <property type="entry name" value="pyridox_kin"/>
    <property type="match status" value="1"/>
</dbReference>
<gene>
    <name evidence="7" type="ORF">DFR50_11529</name>
</gene>
<dbReference type="InterPro" id="IPR013749">
    <property type="entry name" value="PM/HMP-P_kinase-1"/>
</dbReference>
<dbReference type="Pfam" id="PF08543">
    <property type="entry name" value="Phos_pyr_kin"/>
    <property type="match status" value="1"/>
</dbReference>
<dbReference type="GO" id="GO:0008478">
    <property type="term" value="F:pyridoxal kinase activity"/>
    <property type="evidence" value="ECO:0007669"/>
    <property type="project" value="UniProtKB-EC"/>
</dbReference>
<evidence type="ECO:0000313" key="8">
    <source>
        <dbReference type="Proteomes" id="UP000253529"/>
    </source>
</evidence>
<organism evidence="7 8">
    <name type="scientific">Roseiarcus fermentans</name>
    <dbReference type="NCBI Taxonomy" id="1473586"/>
    <lineage>
        <taxon>Bacteria</taxon>
        <taxon>Pseudomonadati</taxon>
        <taxon>Pseudomonadota</taxon>
        <taxon>Alphaproteobacteria</taxon>
        <taxon>Hyphomicrobiales</taxon>
        <taxon>Roseiarcaceae</taxon>
        <taxon>Roseiarcus</taxon>
    </lineage>
</organism>
<dbReference type="InterPro" id="IPR029056">
    <property type="entry name" value="Ribokinase-like"/>
</dbReference>